<evidence type="ECO:0000313" key="3">
    <source>
        <dbReference type="EMBL" id="KAH7317042.1"/>
    </source>
</evidence>
<sequence length="936" mass="106211">MAGQNLYLTYKRDTKYLLYWMIHASNNILRKLKKASDGDGVSINSTGQVTVAGLVAMAKHIVAHSTSIPSVVLQLLASVIHARTQAHQIFLQMASNNPDPELERSNISHKHFIDALAEVFQIMGGPAWEKSHKTDQFDQEDVELSILSNQFSALGTDDHDSEDESEPEVSSAPQKRKASKPGKGRKGKGKKKGTRKQPDKPLLDDVPLESYRIIQDFEQEQSGPGTITDYLVATYDLFYTMISLRAETQSFWHEVAYDGLNSAVAGALSNVAIASVKKAESQVFVDFPGNDSFETLFNTITRGNPDKLRDNFSLTLWGKAPEGKAKRMAERTLDIKEQFLFFAYRDLRDFILDYQMNRTGKPTKRMAAETKNWQPTLDLAHATSEERMQWRRAYTINWLYDLVNLFSSIVTQRITLKGEKHDMASIDWSVTGPWSEHRRLYGLNEFAGFVTKMAMQKPGFNVASHILPHHVFQLQCIVDSMIISRGWSIDGLRGDIFSPPAPDYFPRRDVDLFTDRLQKKTSGFLQGEFVAKQLLEKMGLKRGKKDAFFVPMTILEQLKEDFRDWLGETKYMYGLQTIPPSRFSSTSPNGLWEYSPFLCGVGLLEALEQAYLVGIYLMDLLPETTFLIHLHNMLVEEGHLERPVGLWGTIAYMFEEEFFGPGGPPKSNFSAALDRRTQDHAKLAGKQTTRLKLLKTTATIPQFLAHVKSNALFHRKPLSLLLREVDWDPDRVPDEEIQVMSTLAMSRMASTKRVKDPVTGQTKIQETDLVRRAKALGMSEEMIRDTGDRQRALEIPEDLQVPAGAQRRRDTAPDNLSCLEYDILREVCGEPPILGVNYLWVFTVSYALMDTVKQELVKIPRWKSVFDGAVESGRPQPHLVLVQAVLLEQDPEAKRVMADVFERFRGGFWNTYIGRTWMSCRRGSTGRKRTPGRSVF</sequence>
<comment type="caution">
    <text evidence="3">The sequence shown here is derived from an EMBL/GenBank/DDBJ whole genome shotgun (WGS) entry which is preliminary data.</text>
</comment>
<proteinExistence type="predicted"/>
<dbReference type="InterPro" id="IPR016864">
    <property type="entry name" value="UCP028035"/>
</dbReference>
<dbReference type="OrthoDB" id="5339038at2759"/>
<dbReference type="PANTHER" id="PTHR38795:SF1">
    <property type="entry name" value="DUF6604 DOMAIN-CONTAINING PROTEIN"/>
    <property type="match status" value="1"/>
</dbReference>
<dbReference type="PIRSF" id="PIRSF028035">
    <property type="entry name" value="UCP028035"/>
    <property type="match status" value="1"/>
</dbReference>
<organism evidence="3 4">
    <name type="scientific">Stachybotrys elegans</name>
    <dbReference type="NCBI Taxonomy" id="80388"/>
    <lineage>
        <taxon>Eukaryota</taxon>
        <taxon>Fungi</taxon>
        <taxon>Dikarya</taxon>
        <taxon>Ascomycota</taxon>
        <taxon>Pezizomycotina</taxon>
        <taxon>Sordariomycetes</taxon>
        <taxon>Hypocreomycetidae</taxon>
        <taxon>Hypocreales</taxon>
        <taxon>Stachybotryaceae</taxon>
        <taxon>Stachybotrys</taxon>
    </lineage>
</organism>
<evidence type="ECO:0000259" key="2">
    <source>
        <dbReference type="Pfam" id="PF20253"/>
    </source>
</evidence>
<dbReference type="Pfam" id="PF20253">
    <property type="entry name" value="DUF6604"/>
    <property type="match status" value="1"/>
</dbReference>
<gene>
    <name evidence="3" type="ORF">B0I35DRAFT_434450</name>
</gene>
<feature type="domain" description="DUF6604" evidence="2">
    <location>
        <begin position="9"/>
        <end position="284"/>
    </location>
</feature>
<name>A0A8K0WQP3_9HYPO</name>
<dbReference type="AlphaFoldDB" id="A0A8K0WQP3"/>
<reference evidence="3" key="1">
    <citation type="journal article" date="2021" name="Nat. Commun.">
        <title>Genetic determinants of endophytism in the Arabidopsis root mycobiome.</title>
        <authorList>
            <person name="Mesny F."/>
            <person name="Miyauchi S."/>
            <person name="Thiergart T."/>
            <person name="Pickel B."/>
            <person name="Atanasova L."/>
            <person name="Karlsson M."/>
            <person name="Huettel B."/>
            <person name="Barry K.W."/>
            <person name="Haridas S."/>
            <person name="Chen C."/>
            <person name="Bauer D."/>
            <person name="Andreopoulos W."/>
            <person name="Pangilinan J."/>
            <person name="LaButti K."/>
            <person name="Riley R."/>
            <person name="Lipzen A."/>
            <person name="Clum A."/>
            <person name="Drula E."/>
            <person name="Henrissat B."/>
            <person name="Kohler A."/>
            <person name="Grigoriev I.V."/>
            <person name="Martin F.M."/>
            <person name="Hacquard S."/>
        </authorList>
    </citation>
    <scope>NUCLEOTIDE SEQUENCE</scope>
    <source>
        <strain evidence="3">MPI-CAGE-CH-0235</strain>
    </source>
</reference>
<dbReference type="EMBL" id="JAGPNK010000008">
    <property type="protein sequence ID" value="KAH7317042.1"/>
    <property type="molecule type" value="Genomic_DNA"/>
</dbReference>
<dbReference type="InterPro" id="IPR046539">
    <property type="entry name" value="DUF6604"/>
</dbReference>
<evidence type="ECO:0000256" key="1">
    <source>
        <dbReference type="SAM" id="MobiDB-lite"/>
    </source>
</evidence>
<accession>A0A8K0WQP3</accession>
<feature type="compositionally biased region" description="Basic residues" evidence="1">
    <location>
        <begin position="174"/>
        <end position="195"/>
    </location>
</feature>
<dbReference type="PANTHER" id="PTHR38795">
    <property type="entry name" value="DUF6604 DOMAIN-CONTAINING PROTEIN"/>
    <property type="match status" value="1"/>
</dbReference>
<evidence type="ECO:0000313" key="4">
    <source>
        <dbReference type="Proteomes" id="UP000813444"/>
    </source>
</evidence>
<protein>
    <recommendedName>
        <fullName evidence="2">DUF6604 domain-containing protein</fullName>
    </recommendedName>
</protein>
<keyword evidence="4" id="KW-1185">Reference proteome</keyword>
<feature type="region of interest" description="Disordered" evidence="1">
    <location>
        <begin position="153"/>
        <end position="203"/>
    </location>
</feature>
<dbReference type="Proteomes" id="UP000813444">
    <property type="component" value="Unassembled WGS sequence"/>
</dbReference>